<accession>A0A0K2ULV9</accession>
<dbReference type="PROSITE" id="PS50217">
    <property type="entry name" value="BZIP"/>
    <property type="match status" value="1"/>
</dbReference>
<evidence type="ECO:0000256" key="5">
    <source>
        <dbReference type="ARBA" id="ARBA00023163"/>
    </source>
</evidence>
<evidence type="ECO:0000256" key="4">
    <source>
        <dbReference type="ARBA" id="ARBA00023125"/>
    </source>
</evidence>
<keyword evidence="5" id="KW-0804">Transcription</keyword>
<dbReference type="InterPro" id="IPR046347">
    <property type="entry name" value="bZIP_sf"/>
</dbReference>
<dbReference type="SUPFAM" id="SSF57959">
    <property type="entry name" value="Leucine zipper domain"/>
    <property type="match status" value="1"/>
</dbReference>
<dbReference type="AlphaFoldDB" id="A0A0K2ULV9"/>
<feature type="domain" description="BZIP" evidence="8">
    <location>
        <begin position="80"/>
        <end position="143"/>
    </location>
</feature>
<reference evidence="9" key="1">
    <citation type="submission" date="2014-05" db="EMBL/GenBank/DDBJ databases">
        <authorList>
            <person name="Chronopoulou M."/>
        </authorList>
    </citation>
    <scope>NUCLEOTIDE SEQUENCE</scope>
    <source>
        <tissue evidence="9">Whole organism</tissue>
    </source>
</reference>
<dbReference type="FunFam" id="1.20.5.170:FF:000025">
    <property type="entry name" value="nuclear factor interleukin-3-regulated protein-like"/>
    <property type="match status" value="1"/>
</dbReference>
<dbReference type="GO" id="GO:0000981">
    <property type="term" value="F:DNA-binding transcription factor activity, RNA polymerase II-specific"/>
    <property type="evidence" value="ECO:0007669"/>
    <property type="project" value="TreeGrafter"/>
</dbReference>
<evidence type="ECO:0000256" key="3">
    <source>
        <dbReference type="ARBA" id="ARBA00023015"/>
    </source>
</evidence>
<organism evidence="9">
    <name type="scientific">Lepeophtheirus salmonis</name>
    <name type="common">Salmon louse</name>
    <name type="synonym">Caligus salmonis</name>
    <dbReference type="NCBI Taxonomy" id="72036"/>
    <lineage>
        <taxon>Eukaryota</taxon>
        <taxon>Metazoa</taxon>
        <taxon>Ecdysozoa</taxon>
        <taxon>Arthropoda</taxon>
        <taxon>Crustacea</taxon>
        <taxon>Multicrustacea</taxon>
        <taxon>Hexanauplia</taxon>
        <taxon>Copepoda</taxon>
        <taxon>Siphonostomatoida</taxon>
        <taxon>Caligidae</taxon>
        <taxon>Lepeophtheirus</taxon>
    </lineage>
</organism>
<sequence>TKGDRMSFSLNPNQLVVARPITSLSTSTNFSHSTTSQLLQRNRSTSPLCHHFTEAAIRASFGLKKRQRGRKRPIPPEEKDQRYYERRARNNLAAKKSRDQRKMRESRIALRASFLVKENVILRAQIAAFGLERQSLQKLILERQKALIQ</sequence>
<dbReference type="EMBL" id="HACA01021325">
    <property type="protein sequence ID" value="CDW38686.1"/>
    <property type="molecule type" value="Transcribed_RNA"/>
</dbReference>
<comment type="similarity">
    <text evidence="2">Belongs to the bZIP family. NFIL3 subfamily.</text>
</comment>
<dbReference type="PANTHER" id="PTHR11988:SF55">
    <property type="entry name" value="BZIP DOMAIN-CONTAINING PROTEIN"/>
    <property type="match status" value="1"/>
</dbReference>
<dbReference type="CDD" id="cd14695">
    <property type="entry name" value="bZIP_HLF"/>
    <property type="match status" value="1"/>
</dbReference>
<evidence type="ECO:0000313" key="9">
    <source>
        <dbReference type="EMBL" id="CDW38686.1"/>
    </source>
</evidence>
<protein>
    <submittedName>
        <fullName evidence="9">Putative LOC100883530 [Megachile rotundata]</fullName>
    </submittedName>
</protein>
<evidence type="ECO:0000256" key="1">
    <source>
        <dbReference type="ARBA" id="ARBA00004123"/>
    </source>
</evidence>
<comment type="subcellular location">
    <subcellularLocation>
        <location evidence="1">Nucleus</location>
    </subcellularLocation>
</comment>
<dbReference type="OrthoDB" id="6022300at2759"/>
<feature type="compositionally biased region" description="Basic and acidic residues" evidence="7">
    <location>
        <begin position="74"/>
        <end position="88"/>
    </location>
</feature>
<feature type="compositionally biased region" description="Basic residues" evidence="7">
    <location>
        <begin position="63"/>
        <end position="73"/>
    </location>
</feature>
<evidence type="ECO:0000259" key="8">
    <source>
        <dbReference type="PROSITE" id="PS50217"/>
    </source>
</evidence>
<dbReference type="InterPro" id="IPR040223">
    <property type="entry name" value="PAR_bZIP"/>
</dbReference>
<dbReference type="GO" id="GO:0000978">
    <property type="term" value="F:RNA polymerase II cis-regulatory region sequence-specific DNA binding"/>
    <property type="evidence" value="ECO:0007669"/>
    <property type="project" value="TreeGrafter"/>
</dbReference>
<keyword evidence="6" id="KW-0539">Nucleus</keyword>
<evidence type="ECO:0000256" key="6">
    <source>
        <dbReference type="ARBA" id="ARBA00023242"/>
    </source>
</evidence>
<dbReference type="GO" id="GO:0005634">
    <property type="term" value="C:nucleus"/>
    <property type="evidence" value="ECO:0007669"/>
    <property type="project" value="UniProtKB-SubCell"/>
</dbReference>
<feature type="non-terminal residue" evidence="9">
    <location>
        <position position="1"/>
    </location>
</feature>
<evidence type="ECO:0000256" key="2">
    <source>
        <dbReference type="ARBA" id="ARBA00006079"/>
    </source>
</evidence>
<dbReference type="Gene3D" id="1.20.5.170">
    <property type="match status" value="1"/>
</dbReference>
<keyword evidence="4" id="KW-0238">DNA-binding</keyword>
<keyword evidence="3" id="KW-0805">Transcription regulation</keyword>
<dbReference type="InterPro" id="IPR004827">
    <property type="entry name" value="bZIP"/>
</dbReference>
<proteinExistence type="inferred from homology"/>
<evidence type="ECO:0000256" key="7">
    <source>
        <dbReference type="SAM" id="MobiDB-lite"/>
    </source>
</evidence>
<name>A0A0K2ULV9_LEPSM</name>
<dbReference type="PANTHER" id="PTHR11988">
    <property type="entry name" value="THYROTROPH EMBRYONIC FACTOR RELATED"/>
    <property type="match status" value="1"/>
</dbReference>
<feature type="region of interest" description="Disordered" evidence="7">
    <location>
        <begin position="60"/>
        <end position="103"/>
    </location>
</feature>
<dbReference type="Pfam" id="PF07716">
    <property type="entry name" value="bZIP_2"/>
    <property type="match status" value="1"/>
</dbReference>
<dbReference type="SMART" id="SM00338">
    <property type="entry name" value="BRLZ"/>
    <property type="match status" value="1"/>
</dbReference>